<dbReference type="HOGENOM" id="CLU_3077849_0_0_7"/>
<evidence type="ECO:0000313" key="2">
    <source>
        <dbReference type="Proteomes" id="UP000002407"/>
    </source>
</evidence>
<dbReference type="STRING" id="360107.CHAB381_0082"/>
<protein>
    <submittedName>
        <fullName evidence="1">Uncharacterized protein</fullName>
    </submittedName>
</protein>
<name>A7HZK4_CAMHC</name>
<sequence length="52" mass="6431">MHLFSFKKELVANVRPFIKIKDCNYIKTVFLCQEICENFTLYFLFIRKYLNF</sequence>
<gene>
    <name evidence="1" type="ordered locus">CHAB381_0082</name>
</gene>
<dbReference type="EMBL" id="CP000776">
    <property type="protein sequence ID" value="ABS52000.1"/>
    <property type="molecule type" value="Genomic_DNA"/>
</dbReference>
<keyword evidence="2" id="KW-1185">Reference proteome</keyword>
<dbReference type="Proteomes" id="UP000002407">
    <property type="component" value="Chromosome"/>
</dbReference>
<dbReference type="KEGG" id="cha:CHAB381_0082"/>
<organism evidence="1 2">
    <name type="scientific">Campylobacter hominis (strain ATCC BAA-381 / DSM 21671 / CCUG 45161 / LMG 19568 / NCTC 13146 / CH001A)</name>
    <dbReference type="NCBI Taxonomy" id="360107"/>
    <lineage>
        <taxon>Bacteria</taxon>
        <taxon>Pseudomonadati</taxon>
        <taxon>Campylobacterota</taxon>
        <taxon>Epsilonproteobacteria</taxon>
        <taxon>Campylobacterales</taxon>
        <taxon>Campylobacteraceae</taxon>
        <taxon>Campylobacter</taxon>
    </lineage>
</organism>
<dbReference type="AlphaFoldDB" id="A7HZK4"/>
<proteinExistence type="predicted"/>
<evidence type="ECO:0000313" key="1">
    <source>
        <dbReference type="EMBL" id="ABS52000.1"/>
    </source>
</evidence>
<accession>A7HZK4</accession>
<reference evidence="2" key="1">
    <citation type="submission" date="2007-07" db="EMBL/GenBank/DDBJ databases">
        <title>Complete genome sequence of Campylobacter hominis ATCC BAA-381, a commensal isolated from the human gastrointestinal tract.</title>
        <authorList>
            <person name="Fouts D.E."/>
            <person name="Mongodin E.F."/>
            <person name="Puiu D."/>
            <person name="Sebastian Y."/>
            <person name="Miller W.G."/>
            <person name="Mandrell R.E."/>
            <person name="Nelson K.E."/>
        </authorList>
    </citation>
    <scope>NUCLEOTIDE SEQUENCE [LARGE SCALE GENOMIC DNA]</scope>
    <source>
        <strain evidence="2">ATCC BAA-381 / LMG 19568 / NCTC 13146 / CH001A</strain>
    </source>
</reference>